<feature type="domain" description="MSP" evidence="8">
    <location>
        <begin position="221"/>
        <end position="362"/>
    </location>
</feature>
<keyword evidence="4 7" id="KW-1133">Transmembrane helix</keyword>
<comment type="similarity">
    <text evidence="2">Belongs to the VAMP-associated protein (VAP) (TC 9.B.17) family.</text>
</comment>
<accession>A0A1I8J0K3</accession>
<feature type="region of interest" description="Disordered" evidence="6">
    <location>
        <begin position="374"/>
        <end position="399"/>
    </location>
</feature>
<dbReference type="WBParaSite" id="maker-uti_cns_0045346-snap-gene-1.5-mRNA-1">
    <property type="protein sequence ID" value="maker-uti_cns_0045346-snap-gene-1.5-mRNA-1"/>
    <property type="gene ID" value="maker-uti_cns_0045346-snap-gene-1.5"/>
</dbReference>
<dbReference type="InterPro" id="IPR008962">
    <property type="entry name" value="PapD-like_sf"/>
</dbReference>
<feature type="compositionally biased region" description="Low complexity" evidence="6">
    <location>
        <begin position="182"/>
        <end position="194"/>
    </location>
</feature>
<comment type="subcellular location">
    <subcellularLocation>
        <location evidence="1">Membrane</location>
        <topology evidence="1">Single-pass type IV membrane protein</topology>
    </subcellularLocation>
</comment>
<evidence type="ECO:0000256" key="3">
    <source>
        <dbReference type="ARBA" id="ARBA00022692"/>
    </source>
</evidence>
<keyword evidence="5 7" id="KW-0472">Membrane</keyword>
<feature type="domain" description="MSP" evidence="8">
    <location>
        <begin position="5"/>
        <end position="123"/>
    </location>
</feature>
<protein>
    <submittedName>
        <fullName evidence="10">MSP domain-containing protein</fullName>
    </submittedName>
</protein>
<dbReference type="InterPro" id="IPR013783">
    <property type="entry name" value="Ig-like_fold"/>
</dbReference>
<feature type="region of interest" description="Disordered" evidence="6">
    <location>
        <begin position="225"/>
        <end position="245"/>
    </location>
</feature>
<evidence type="ECO:0000256" key="2">
    <source>
        <dbReference type="ARBA" id="ARBA00008932"/>
    </source>
</evidence>
<sequence length="501" mass="55409">MPTQILQIKPELELTFRGPFDKVVTSTLRLRNPGSDVVAFKVKTTAPKRYCVRPNSGLVQPNSEVEVAVMLQPFEYDPAEKARHKFMVQSLLVKSGAVESLDELWKSATAETLMDSKLKVVLDPGTDQARADPTNQSTATSTPSPAGEKQNQQQQQQAAAKKQPQKQQQDGSSPTAPRKEPSAPSAAAAGSPDSLRSLQSEIQRLKDDNARLQEQELRLRKLAMRDTKSSDLQQQQQQSEASMGQMQQQQQQSVLALPPVLFLVLALVLGLIVGKFILVRPNIGLLQPFSELEVAITLLPLSEPDEDSEIDNVHLNQSPQHKFMIQTMVVKPGALNHQSVDALWKAATPRDVMCYRLNNSTAATRWIEQLQSATIQQDSESNASNASDSPRDQRSPEEQLEEQLEAELHRLRQENARLCQEELRLRKVGLRREARRRRHLRQLAEAASSTSATLAAVAAAPVSVVVAFYRFFRPPTTDSGAMLLCLAGVAAGVILGKLYLQ</sequence>
<feature type="compositionally biased region" description="Low complexity" evidence="6">
    <location>
        <begin position="230"/>
        <end position="245"/>
    </location>
</feature>
<evidence type="ECO:0000259" key="8">
    <source>
        <dbReference type="PROSITE" id="PS50202"/>
    </source>
</evidence>
<evidence type="ECO:0000256" key="1">
    <source>
        <dbReference type="ARBA" id="ARBA00004211"/>
    </source>
</evidence>
<feature type="transmembrane region" description="Helical" evidence="7">
    <location>
        <begin position="481"/>
        <end position="500"/>
    </location>
</feature>
<evidence type="ECO:0000256" key="7">
    <source>
        <dbReference type="SAM" id="Phobius"/>
    </source>
</evidence>
<feature type="transmembrane region" description="Helical" evidence="7">
    <location>
        <begin position="446"/>
        <end position="469"/>
    </location>
</feature>
<dbReference type="Gene3D" id="2.60.40.10">
    <property type="entry name" value="Immunoglobulins"/>
    <property type="match status" value="2"/>
</dbReference>
<dbReference type="InterPro" id="IPR000535">
    <property type="entry name" value="MSP_dom"/>
</dbReference>
<dbReference type="PANTHER" id="PTHR10809:SF6">
    <property type="entry name" value="AT11025P-RELATED"/>
    <property type="match status" value="1"/>
</dbReference>
<dbReference type="SUPFAM" id="SSF49354">
    <property type="entry name" value="PapD-like"/>
    <property type="match status" value="2"/>
</dbReference>
<dbReference type="GO" id="GO:0033149">
    <property type="term" value="F:FFAT motif binding"/>
    <property type="evidence" value="ECO:0007669"/>
    <property type="project" value="TreeGrafter"/>
</dbReference>
<feature type="compositionally biased region" description="Polar residues" evidence="6">
    <location>
        <begin position="133"/>
        <end position="144"/>
    </location>
</feature>
<evidence type="ECO:0000256" key="4">
    <source>
        <dbReference type="ARBA" id="ARBA00022989"/>
    </source>
</evidence>
<organism evidence="9 10">
    <name type="scientific">Macrostomum lignano</name>
    <dbReference type="NCBI Taxonomy" id="282301"/>
    <lineage>
        <taxon>Eukaryota</taxon>
        <taxon>Metazoa</taxon>
        <taxon>Spiralia</taxon>
        <taxon>Lophotrochozoa</taxon>
        <taxon>Platyhelminthes</taxon>
        <taxon>Rhabditophora</taxon>
        <taxon>Macrostomorpha</taxon>
        <taxon>Macrostomida</taxon>
        <taxon>Macrostomidae</taxon>
        <taxon>Macrostomum</taxon>
    </lineage>
</organism>
<reference evidence="10" key="1">
    <citation type="submission" date="2016-11" db="UniProtKB">
        <authorList>
            <consortium name="WormBaseParasite"/>
        </authorList>
    </citation>
    <scope>IDENTIFICATION</scope>
</reference>
<feature type="compositionally biased region" description="Low complexity" evidence="6">
    <location>
        <begin position="149"/>
        <end position="169"/>
    </location>
</feature>
<feature type="region of interest" description="Disordered" evidence="6">
    <location>
        <begin position="125"/>
        <end position="195"/>
    </location>
</feature>
<evidence type="ECO:0000313" key="10">
    <source>
        <dbReference type="WBParaSite" id="maker-uti_cns_0045346-snap-gene-1.5-mRNA-1"/>
    </source>
</evidence>
<dbReference type="GO" id="GO:0005886">
    <property type="term" value="C:plasma membrane"/>
    <property type="evidence" value="ECO:0007669"/>
    <property type="project" value="TreeGrafter"/>
</dbReference>
<dbReference type="AlphaFoldDB" id="A0A1I8J0K3"/>
<feature type="compositionally biased region" description="Low complexity" evidence="6">
    <location>
        <begin position="376"/>
        <end position="388"/>
    </location>
</feature>
<name>A0A1I8J0K3_9PLAT</name>
<dbReference type="GO" id="GO:0090158">
    <property type="term" value="P:endoplasmic reticulum membrane organization"/>
    <property type="evidence" value="ECO:0007669"/>
    <property type="project" value="TreeGrafter"/>
</dbReference>
<keyword evidence="9" id="KW-1185">Reference proteome</keyword>
<dbReference type="GO" id="GO:0005789">
    <property type="term" value="C:endoplasmic reticulum membrane"/>
    <property type="evidence" value="ECO:0007669"/>
    <property type="project" value="InterPro"/>
</dbReference>
<dbReference type="GO" id="GO:0061817">
    <property type="term" value="P:endoplasmic reticulum-plasma membrane tethering"/>
    <property type="evidence" value="ECO:0007669"/>
    <property type="project" value="TreeGrafter"/>
</dbReference>
<dbReference type="PANTHER" id="PTHR10809">
    <property type="entry name" value="VESICLE-ASSOCIATED MEMBRANE PROTEIN-ASSOCIATED PROTEIN"/>
    <property type="match status" value="1"/>
</dbReference>
<dbReference type="Pfam" id="PF00635">
    <property type="entry name" value="Motile_Sperm"/>
    <property type="match status" value="2"/>
</dbReference>
<dbReference type="Proteomes" id="UP000095280">
    <property type="component" value="Unplaced"/>
</dbReference>
<evidence type="ECO:0000256" key="5">
    <source>
        <dbReference type="ARBA" id="ARBA00023136"/>
    </source>
</evidence>
<evidence type="ECO:0000313" key="9">
    <source>
        <dbReference type="Proteomes" id="UP000095280"/>
    </source>
</evidence>
<evidence type="ECO:0000256" key="6">
    <source>
        <dbReference type="SAM" id="MobiDB-lite"/>
    </source>
</evidence>
<dbReference type="PROSITE" id="PS50202">
    <property type="entry name" value="MSP"/>
    <property type="match status" value="2"/>
</dbReference>
<feature type="transmembrane region" description="Helical" evidence="7">
    <location>
        <begin position="255"/>
        <end position="278"/>
    </location>
</feature>
<dbReference type="InterPro" id="IPR016763">
    <property type="entry name" value="VAP"/>
</dbReference>
<keyword evidence="3 7" id="KW-0812">Transmembrane</keyword>
<proteinExistence type="inferred from homology"/>